<sequence length="106" mass="11980">MYEEWTPEEVEQRIRSHAPVSIIDVREPFEFVEGHIPGAKNISVNGIQNRLDEINKNQEHIIVCHSGSRSGVASAILSANGFKVKNMTDGMMNWHGPIEFYEGETQ</sequence>
<dbReference type="RefSeq" id="WP_093672171.1">
    <property type="nucleotide sequence ID" value="NZ_FOOY01000011.1"/>
</dbReference>
<dbReference type="Proteomes" id="UP000198752">
    <property type="component" value="Unassembled WGS sequence"/>
</dbReference>
<dbReference type="OrthoDB" id="9800872at2"/>
<proteinExistence type="predicted"/>
<gene>
    <name evidence="2" type="ORF">SAMN02982927_01807</name>
</gene>
<dbReference type="EMBL" id="FOOY01000011">
    <property type="protein sequence ID" value="SFG47178.1"/>
    <property type="molecule type" value="Genomic_DNA"/>
</dbReference>
<keyword evidence="3" id="KW-1185">Reference proteome</keyword>
<dbReference type="GO" id="GO:0004792">
    <property type="term" value="F:thiosulfate-cyanide sulfurtransferase activity"/>
    <property type="evidence" value="ECO:0007669"/>
    <property type="project" value="InterPro"/>
</dbReference>
<dbReference type="SUPFAM" id="SSF52821">
    <property type="entry name" value="Rhodanese/Cell cycle control phosphatase"/>
    <property type="match status" value="1"/>
</dbReference>
<keyword evidence="2" id="KW-0808">Transferase</keyword>
<dbReference type="SMART" id="SM00450">
    <property type="entry name" value="RHOD"/>
    <property type="match status" value="1"/>
</dbReference>
<dbReference type="CDD" id="cd00158">
    <property type="entry name" value="RHOD"/>
    <property type="match status" value="1"/>
</dbReference>
<dbReference type="Pfam" id="PF00581">
    <property type="entry name" value="Rhodanese"/>
    <property type="match status" value="1"/>
</dbReference>
<reference evidence="3" key="1">
    <citation type="submission" date="2016-10" db="EMBL/GenBank/DDBJ databases">
        <authorList>
            <person name="Varghese N."/>
            <person name="Submissions S."/>
        </authorList>
    </citation>
    <scope>NUCLEOTIDE SEQUENCE [LARGE SCALE GENOMIC DNA]</scope>
    <source>
        <strain evidence="3">ATCC 700379</strain>
    </source>
</reference>
<name>A0A1I2S2Z9_9BACL</name>
<dbReference type="PROSITE" id="PS50206">
    <property type="entry name" value="RHODANESE_3"/>
    <property type="match status" value="1"/>
</dbReference>
<dbReference type="AlphaFoldDB" id="A0A1I2S2Z9"/>
<dbReference type="PROSITE" id="PS00380">
    <property type="entry name" value="RHODANESE_1"/>
    <property type="match status" value="1"/>
</dbReference>
<evidence type="ECO:0000313" key="3">
    <source>
        <dbReference type="Proteomes" id="UP000198752"/>
    </source>
</evidence>
<dbReference type="InterPro" id="IPR001763">
    <property type="entry name" value="Rhodanese-like_dom"/>
</dbReference>
<dbReference type="InterPro" id="IPR050229">
    <property type="entry name" value="GlpE_sulfurtransferase"/>
</dbReference>
<dbReference type="Gene3D" id="3.40.250.10">
    <property type="entry name" value="Rhodanese-like domain"/>
    <property type="match status" value="1"/>
</dbReference>
<organism evidence="2 3">
    <name type="scientific">Sporolactobacillus nakayamae</name>
    <dbReference type="NCBI Taxonomy" id="269670"/>
    <lineage>
        <taxon>Bacteria</taxon>
        <taxon>Bacillati</taxon>
        <taxon>Bacillota</taxon>
        <taxon>Bacilli</taxon>
        <taxon>Bacillales</taxon>
        <taxon>Sporolactobacillaceae</taxon>
        <taxon>Sporolactobacillus</taxon>
    </lineage>
</organism>
<dbReference type="InterPro" id="IPR001307">
    <property type="entry name" value="Thiosulphate_STrfase_CS"/>
</dbReference>
<evidence type="ECO:0000313" key="2">
    <source>
        <dbReference type="EMBL" id="SFG47178.1"/>
    </source>
</evidence>
<accession>A0A1I2S2Z9</accession>
<evidence type="ECO:0000259" key="1">
    <source>
        <dbReference type="PROSITE" id="PS50206"/>
    </source>
</evidence>
<dbReference type="InterPro" id="IPR036873">
    <property type="entry name" value="Rhodanese-like_dom_sf"/>
</dbReference>
<feature type="domain" description="Rhodanese" evidence="1">
    <location>
        <begin position="16"/>
        <end position="100"/>
    </location>
</feature>
<dbReference type="STRING" id="269670.SAMN02982927_01807"/>
<dbReference type="PANTHER" id="PTHR43031">
    <property type="entry name" value="FAD-DEPENDENT OXIDOREDUCTASE"/>
    <property type="match status" value="1"/>
</dbReference>
<protein>
    <submittedName>
        <fullName evidence="2">Rhodanese-related sulfurtransferase</fullName>
    </submittedName>
</protein>
<dbReference type="PANTHER" id="PTHR43031:SF17">
    <property type="entry name" value="SULFURTRANSFERASE YTWF-RELATED"/>
    <property type="match status" value="1"/>
</dbReference>